<dbReference type="GO" id="GO:0009252">
    <property type="term" value="P:peptidoglycan biosynthetic process"/>
    <property type="evidence" value="ECO:0007669"/>
    <property type="project" value="UniProtKB-UniRule"/>
</dbReference>
<evidence type="ECO:0000313" key="12">
    <source>
        <dbReference type="Proteomes" id="UP000295937"/>
    </source>
</evidence>
<dbReference type="Pfam" id="PF08245">
    <property type="entry name" value="Mur_ligase_M"/>
    <property type="match status" value="1"/>
</dbReference>
<sequence>MVDYKDKKVVIVGLGITGLSCIDFFLTKGVIPRVIDTNISPHKFKMVPKYIESHLGGFNTDWLLKADLIVISPGVSLAHPDLQQAIYKGIDIVGDIELFCRELNVPIIAITGSNGKSTVTALVKEMAKKSGYEVGVGGNIGFPVLKLLKMPIKQLYILEISSFQLEVTNSLQASVATVLNISEDHLNRYPLGLKQYQDTKMRIYKNALSCVINKDDLLTVPILSKTQNFISFGVKKGDYHLINKNGKVWIKSMFYDDIFNTEEMKILGQHNHINALSALALAGSIGFPYNSSLSALVSFIGLKHRFQLICKHNNISWINDSKATNIKSTEAALCSLKLDYYRFTLWLLLGGDSKNADFSLLMPYIFNRNIKIFCFGRDGNKIANLYPNISTLTETMQQAVKQITILARPGDVVLLSPACASFDQFDNFEHRGDTFIKLVKKIVNN</sequence>
<dbReference type="EMBL" id="PDKR01000002">
    <property type="protein sequence ID" value="PPI88692.1"/>
    <property type="molecule type" value="Genomic_DNA"/>
</dbReference>
<evidence type="ECO:0000256" key="3">
    <source>
        <dbReference type="ARBA" id="ARBA00022490"/>
    </source>
</evidence>
<evidence type="ECO:0000256" key="1">
    <source>
        <dbReference type="ARBA" id="ARBA00004496"/>
    </source>
</evidence>
<evidence type="ECO:0000256" key="5">
    <source>
        <dbReference type="ARBA" id="ARBA00022741"/>
    </source>
</evidence>
<proteinExistence type="inferred from homology"/>
<keyword evidence="7 8" id="KW-0961">Cell wall biogenesis/degradation</keyword>
<evidence type="ECO:0000256" key="8">
    <source>
        <dbReference type="RuleBase" id="RU003664"/>
    </source>
</evidence>
<evidence type="ECO:0000256" key="4">
    <source>
        <dbReference type="ARBA" id="ARBA00022598"/>
    </source>
</evidence>
<dbReference type="PANTHER" id="PTHR43692">
    <property type="entry name" value="UDP-N-ACETYLMURAMOYLALANINE--D-GLUTAMATE LIGASE"/>
    <property type="match status" value="1"/>
</dbReference>
<gene>
    <name evidence="7" type="primary">murD</name>
    <name evidence="11" type="ORF">CRV09_01985</name>
</gene>
<dbReference type="Gene3D" id="3.90.190.20">
    <property type="entry name" value="Mur ligase, C-terminal domain"/>
    <property type="match status" value="1"/>
</dbReference>
<dbReference type="NCBIfam" id="TIGR01087">
    <property type="entry name" value="murD"/>
    <property type="match status" value="1"/>
</dbReference>
<dbReference type="InterPro" id="IPR036615">
    <property type="entry name" value="Mur_ligase_C_dom_sf"/>
</dbReference>
<evidence type="ECO:0000256" key="7">
    <source>
        <dbReference type="HAMAP-Rule" id="MF_00639"/>
    </source>
</evidence>
<comment type="subcellular location">
    <subcellularLocation>
        <location evidence="1 7 8">Cytoplasm</location>
    </subcellularLocation>
</comment>
<dbReference type="HAMAP" id="MF_00639">
    <property type="entry name" value="MurD"/>
    <property type="match status" value="1"/>
</dbReference>
<comment type="function">
    <text evidence="7 8">Cell wall formation. Catalyzes the addition of glutamate to the nucleotide precursor UDP-N-acetylmuramoyl-L-alanine (UMA).</text>
</comment>
<keyword evidence="7 8" id="KW-0573">Peptidoglycan synthesis</keyword>
<dbReference type="InterPro" id="IPR005762">
    <property type="entry name" value="MurD"/>
</dbReference>
<keyword evidence="5 7" id="KW-0547">Nucleotide-binding</keyword>
<comment type="catalytic activity">
    <reaction evidence="7 8">
        <text>UDP-N-acetyl-alpha-D-muramoyl-L-alanine + D-glutamate + ATP = UDP-N-acetyl-alpha-D-muramoyl-L-alanyl-D-glutamate + ADP + phosphate + H(+)</text>
        <dbReference type="Rhea" id="RHEA:16429"/>
        <dbReference type="ChEBI" id="CHEBI:15378"/>
        <dbReference type="ChEBI" id="CHEBI:29986"/>
        <dbReference type="ChEBI" id="CHEBI:30616"/>
        <dbReference type="ChEBI" id="CHEBI:43474"/>
        <dbReference type="ChEBI" id="CHEBI:83898"/>
        <dbReference type="ChEBI" id="CHEBI:83900"/>
        <dbReference type="ChEBI" id="CHEBI:456216"/>
        <dbReference type="EC" id="6.3.2.9"/>
    </reaction>
</comment>
<keyword evidence="6 7" id="KW-0067">ATP-binding</keyword>
<dbReference type="Pfam" id="PF02875">
    <property type="entry name" value="Mur_ligase_C"/>
    <property type="match status" value="1"/>
</dbReference>
<dbReference type="InterPro" id="IPR036565">
    <property type="entry name" value="Mur-like_cat_sf"/>
</dbReference>
<keyword evidence="3 7" id="KW-0963">Cytoplasm</keyword>
<dbReference type="OrthoDB" id="9809796at2"/>
<reference evidence="11 12" key="1">
    <citation type="journal article" date="2018" name="Genome Biol. Evol.">
        <title>Cladogenesis and Genomic Streamlining in Extracellular Endosymbionts of Tropical Stink Bugs.</title>
        <authorList>
            <person name="Otero-Bravo A."/>
            <person name="Goffredi S."/>
            <person name="Sabree Z.L."/>
        </authorList>
    </citation>
    <scope>NUCLEOTIDE SEQUENCE [LARGE SCALE GENOMIC DNA]</scope>
    <source>
        <strain evidence="11 12">SoEO</strain>
    </source>
</reference>
<feature type="domain" description="Mur ligase central" evidence="10">
    <location>
        <begin position="110"/>
        <end position="282"/>
    </location>
</feature>
<dbReference type="InterPro" id="IPR004101">
    <property type="entry name" value="Mur_ligase_C"/>
</dbReference>
<dbReference type="GO" id="GO:0005737">
    <property type="term" value="C:cytoplasm"/>
    <property type="evidence" value="ECO:0007669"/>
    <property type="project" value="UniProtKB-SubCell"/>
</dbReference>
<keyword evidence="4 7" id="KW-0436">Ligase</keyword>
<evidence type="ECO:0000259" key="10">
    <source>
        <dbReference type="Pfam" id="PF08245"/>
    </source>
</evidence>
<organism evidence="11 12">
    <name type="scientific">Candidatus Pantoea edessiphila</name>
    <dbReference type="NCBI Taxonomy" id="2044610"/>
    <lineage>
        <taxon>Bacteria</taxon>
        <taxon>Pseudomonadati</taxon>
        <taxon>Pseudomonadota</taxon>
        <taxon>Gammaproteobacteria</taxon>
        <taxon>Enterobacterales</taxon>
        <taxon>Erwiniaceae</taxon>
        <taxon>Pantoea</taxon>
    </lineage>
</organism>
<dbReference type="InterPro" id="IPR013221">
    <property type="entry name" value="Mur_ligase_cen"/>
</dbReference>
<name>A0A2P5T2C2_9GAMM</name>
<dbReference type="RefSeq" id="WP_136132487.1">
    <property type="nucleotide sequence ID" value="NZ_PDKR01000002.1"/>
</dbReference>
<dbReference type="GO" id="GO:0051301">
    <property type="term" value="P:cell division"/>
    <property type="evidence" value="ECO:0007669"/>
    <property type="project" value="UniProtKB-KW"/>
</dbReference>
<feature type="binding site" evidence="7">
    <location>
        <begin position="112"/>
        <end position="118"/>
    </location>
    <ligand>
        <name>ATP</name>
        <dbReference type="ChEBI" id="CHEBI:30616"/>
    </ligand>
</feature>
<dbReference type="PROSITE" id="PS51257">
    <property type="entry name" value="PROKAR_LIPOPROTEIN"/>
    <property type="match status" value="1"/>
</dbReference>
<dbReference type="SUPFAM" id="SSF53244">
    <property type="entry name" value="MurD-like peptide ligases, peptide-binding domain"/>
    <property type="match status" value="1"/>
</dbReference>
<keyword evidence="7 8" id="KW-0131">Cell cycle</keyword>
<dbReference type="Gene3D" id="3.40.1190.10">
    <property type="entry name" value="Mur-like, catalytic domain"/>
    <property type="match status" value="1"/>
</dbReference>
<dbReference type="GO" id="GO:0008360">
    <property type="term" value="P:regulation of cell shape"/>
    <property type="evidence" value="ECO:0007669"/>
    <property type="project" value="UniProtKB-KW"/>
</dbReference>
<evidence type="ECO:0000259" key="9">
    <source>
        <dbReference type="Pfam" id="PF02875"/>
    </source>
</evidence>
<dbReference type="Pfam" id="PF21799">
    <property type="entry name" value="MurD-like_N"/>
    <property type="match status" value="1"/>
</dbReference>
<evidence type="ECO:0000256" key="2">
    <source>
        <dbReference type="ARBA" id="ARBA00004752"/>
    </source>
</evidence>
<dbReference type="GO" id="GO:0005524">
    <property type="term" value="F:ATP binding"/>
    <property type="evidence" value="ECO:0007669"/>
    <property type="project" value="UniProtKB-UniRule"/>
</dbReference>
<keyword evidence="7 8" id="KW-0132">Cell division</keyword>
<protein>
    <recommendedName>
        <fullName evidence="7 8">UDP-N-acetylmuramoylalanine--D-glutamate ligase</fullName>
        <ecNumber evidence="7 8">6.3.2.9</ecNumber>
    </recommendedName>
    <alternativeName>
        <fullName evidence="7">D-glutamic acid-adding enzyme</fullName>
    </alternativeName>
    <alternativeName>
        <fullName evidence="7">UDP-N-acetylmuramoyl-L-alanyl-D-glutamate synthetase</fullName>
    </alternativeName>
</protein>
<dbReference type="SUPFAM" id="SSF53623">
    <property type="entry name" value="MurD-like peptide ligases, catalytic domain"/>
    <property type="match status" value="1"/>
</dbReference>
<dbReference type="GO" id="GO:0071555">
    <property type="term" value="P:cell wall organization"/>
    <property type="evidence" value="ECO:0007669"/>
    <property type="project" value="UniProtKB-KW"/>
</dbReference>
<dbReference type="PANTHER" id="PTHR43692:SF1">
    <property type="entry name" value="UDP-N-ACETYLMURAMOYLALANINE--D-GLUTAMATE LIGASE"/>
    <property type="match status" value="1"/>
</dbReference>
<evidence type="ECO:0000313" key="11">
    <source>
        <dbReference type="EMBL" id="PPI88692.1"/>
    </source>
</evidence>
<feature type="domain" description="Mur ligase C-terminal" evidence="9">
    <location>
        <begin position="304"/>
        <end position="419"/>
    </location>
</feature>
<evidence type="ECO:0000256" key="6">
    <source>
        <dbReference type="ARBA" id="ARBA00022840"/>
    </source>
</evidence>
<dbReference type="EC" id="6.3.2.9" evidence="7 8"/>
<dbReference type="AlphaFoldDB" id="A0A2P5T2C2"/>
<dbReference type="Gene3D" id="3.40.50.720">
    <property type="entry name" value="NAD(P)-binding Rossmann-like Domain"/>
    <property type="match status" value="1"/>
</dbReference>
<accession>A0A2P5T2C2</accession>
<dbReference type="Proteomes" id="UP000295937">
    <property type="component" value="Unassembled WGS sequence"/>
</dbReference>
<keyword evidence="7 8" id="KW-0133">Cell shape</keyword>
<comment type="pathway">
    <text evidence="2 7 8">Cell wall biogenesis; peptidoglycan biosynthesis.</text>
</comment>
<dbReference type="GO" id="GO:0008764">
    <property type="term" value="F:UDP-N-acetylmuramoylalanine-D-glutamate ligase activity"/>
    <property type="evidence" value="ECO:0007669"/>
    <property type="project" value="UniProtKB-UniRule"/>
</dbReference>
<comment type="similarity">
    <text evidence="7">Belongs to the MurCDEF family.</text>
</comment>
<comment type="caution">
    <text evidence="11">The sequence shown here is derived from an EMBL/GenBank/DDBJ whole genome shotgun (WGS) entry which is preliminary data.</text>
</comment>
<dbReference type="UniPathway" id="UPA00219"/>
<dbReference type="SUPFAM" id="SSF51984">
    <property type="entry name" value="MurCD N-terminal domain"/>
    <property type="match status" value="1"/>
</dbReference>